<reference evidence="2" key="1">
    <citation type="submission" date="2018-06" db="EMBL/GenBank/DDBJ databases">
        <authorList>
            <person name="Zhirakovskaya E."/>
        </authorList>
    </citation>
    <scope>NUCLEOTIDE SEQUENCE</scope>
</reference>
<dbReference type="EMBL" id="UOGD01000367">
    <property type="protein sequence ID" value="VAX27059.1"/>
    <property type="molecule type" value="Genomic_DNA"/>
</dbReference>
<dbReference type="Pfam" id="PF00884">
    <property type="entry name" value="Sulfatase"/>
    <property type="match status" value="1"/>
</dbReference>
<organism evidence="2">
    <name type="scientific">hydrothermal vent metagenome</name>
    <dbReference type="NCBI Taxonomy" id="652676"/>
    <lineage>
        <taxon>unclassified sequences</taxon>
        <taxon>metagenomes</taxon>
        <taxon>ecological metagenomes</taxon>
    </lineage>
</organism>
<keyword evidence="2" id="KW-0378">Hydrolase</keyword>
<dbReference type="GO" id="GO:0015024">
    <property type="term" value="F:glucuronate-2-sulfatase activity"/>
    <property type="evidence" value="ECO:0007669"/>
    <property type="project" value="TreeGrafter"/>
</dbReference>
<dbReference type="GO" id="GO:0047753">
    <property type="term" value="F:choline-sulfatase activity"/>
    <property type="evidence" value="ECO:0007669"/>
    <property type="project" value="UniProtKB-EC"/>
</dbReference>
<dbReference type="SUPFAM" id="SSF53649">
    <property type="entry name" value="Alkaline phosphatase-like"/>
    <property type="match status" value="1"/>
</dbReference>
<dbReference type="PROSITE" id="PS51257">
    <property type="entry name" value="PROKAR_LIPOPROTEIN"/>
    <property type="match status" value="1"/>
</dbReference>
<name>A0A3B1CA25_9ZZZZ</name>
<dbReference type="InterPro" id="IPR017850">
    <property type="entry name" value="Alkaline_phosphatase_core_sf"/>
</dbReference>
<protein>
    <submittedName>
        <fullName evidence="2">Choline-sulfatase</fullName>
        <ecNumber evidence="2">3.1.6.6</ecNumber>
    </submittedName>
</protein>
<dbReference type="PANTHER" id="PTHR46615:SF1">
    <property type="entry name" value="ARYLSULFATASE K"/>
    <property type="match status" value="1"/>
</dbReference>
<evidence type="ECO:0000313" key="2">
    <source>
        <dbReference type="EMBL" id="VAX27059.1"/>
    </source>
</evidence>
<sequence length="454" mass="52686">MKKTYLTFVFLLVIALLFGGCKSDKKNDRPNILLIFSDQQHWQAMGNMDPFFDTPNLDAFAKKSTVFESSFCTTPQCSPSRSSLLTGFYPSKTRVYGNMGNAGGNPLDQPIIAVELQKAGYYTSYFGKWHLGNNEIALKGWDQKKLKADDTLAVANAVQFLKERGSSKNPFALYVSILNPHDIYHFRNHELKSDVDKIPLPVSWHKETFENKPKVQKQFMTEDQGKIMQDAPESEWKRYRDYYRTKTKLYDNNLGTILDELKHQGLWDKTIVIITSDHGDMDTNHRLIFKGPFMYENMMRIPLMIHVPKKFGGMQAKRIKDKYVVNVDIVPTIRKFCNLPAKETDGISLVPLLTGKGRYKERDFVVGQYYGKQKWISPIRMIRTHRYKLNKYIGYKSELYDLKNDPFELRNLADDPNYTEIMETLSKKLDKWIEHNGDPFYSQKATNRSGEPLK</sequence>
<dbReference type="Gene3D" id="3.40.720.10">
    <property type="entry name" value="Alkaline Phosphatase, subunit A"/>
    <property type="match status" value="1"/>
</dbReference>
<gene>
    <name evidence="2" type="ORF">MNBD_IGNAVI01-2944</name>
</gene>
<dbReference type="AlphaFoldDB" id="A0A3B1CA25"/>
<accession>A0A3B1CA25</accession>
<dbReference type="EC" id="3.1.6.6" evidence="2"/>
<dbReference type="PANTHER" id="PTHR46615">
    <property type="entry name" value="ARYLSULFATASE K"/>
    <property type="match status" value="1"/>
</dbReference>
<evidence type="ECO:0000259" key="1">
    <source>
        <dbReference type="Pfam" id="PF00884"/>
    </source>
</evidence>
<feature type="domain" description="Sulfatase N-terminal" evidence="1">
    <location>
        <begin position="30"/>
        <end position="333"/>
    </location>
</feature>
<dbReference type="InterPro" id="IPR000917">
    <property type="entry name" value="Sulfatase_N"/>
</dbReference>
<dbReference type="InterPro" id="IPR051849">
    <property type="entry name" value="GAG-degrading_sulfatase"/>
</dbReference>
<proteinExistence type="predicted"/>
<dbReference type="GO" id="GO:0004065">
    <property type="term" value="F:arylsulfatase activity"/>
    <property type="evidence" value="ECO:0007669"/>
    <property type="project" value="TreeGrafter"/>
</dbReference>